<comment type="caution">
    <text evidence="2">The sequence shown here is derived from an EMBL/GenBank/DDBJ whole genome shotgun (WGS) entry which is preliminary data.</text>
</comment>
<feature type="domain" description="NAD-dependent epimerase/dehydratase" evidence="1">
    <location>
        <begin position="6"/>
        <end position="211"/>
    </location>
</feature>
<dbReference type="InterPro" id="IPR001509">
    <property type="entry name" value="Epimerase_deHydtase"/>
</dbReference>
<keyword evidence="3" id="KW-1185">Reference proteome</keyword>
<accession>A0ABW4EZ39</accession>
<evidence type="ECO:0000259" key="1">
    <source>
        <dbReference type="Pfam" id="PF01370"/>
    </source>
</evidence>
<dbReference type="EMBL" id="JBHUCO010000024">
    <property type="protein sequence ID" value="MFD1520257.1"/>
    <property type="molecule type" value="Genomic_DNA"/>
</dbReference>
<gene>
    <name evidence="2" type="ORF">ACFSJD_22370</name>
</gene>
<evidence type="ECO:0000313" key="3">
    <source>
        <dbReference type="Proteomes" id="UP001597114"/>
    </source>
</evidence>
<dbReference type="InterPro" id="IPR036291">
    <property type="entry name" value="NAD(P)-bd_dom_sf"/>
</dbReference>
<reference evidence="3" key="1">
    <citation type="journal article" date="2019" name="Int. J. Syst. Evol. Microbiol.">
        <title>The Global Catalogue of Microorganisms (GCM) 10K type strain sequencing project: providing services to taxonomists for standard genome sequencing and annotation.</title>
        <authorList>
            <consortium name="The Broad Institute Genomics Platform"/>
            <consortium name="The Broad Institute Genome Sequencing Center for Infectious Disease"/>
            <person name="Wu L."/>
            <person name="Ma J."/>
        </authorList>
    </citation>
    <scope>NUCLEOTIDE SEQUENCE [LARGE SCALE GENOMIC DNA]</scope>
    <source>
        <strain evidence="3">CCM 7043</strain>
    </source>
</reference>
<dbReference type="InterPro" id="IPR050177">
    <property type="entry name" value="Lipid_A_modif_metabolic_enz"/>
</dbReference>
<sequence length="316" mass="33628">MAQHVIVGAGTIGSAVALRLVSEGHSVRLVSRGGSGPEHPAIERVAADATDAERLTAIAGGATALYNCANPPYHRWSTDWPPLAAALLTAAERSGAVLVTMANLYGYGPVDAPMSEDTPLRSAPGTKGDIRNRMWIDALAAHEAGRVRVTEARASDFYGPGVRATGHLGEQFVPRLLAGRKPRVMQGEVDAPHSWTYVGDIARTMVTLAGDERAWGRPWHVPTDHPASLREVSARMARIAGVPDPGVQVLPRVAVRLGGLAVPFLRELPEVRYQFASPFVVDSSAAQNTFGLTPTPFDDGIATTVAWWRADVRAAA</sequence>
<proteinExistence type="predicted"/>
<dbReference type="Pfam" id="PF01370">
    <property type="entry name" value="Epimerase"/>
    <property type="match status" value="1"/>
</dbReference>
<dbReference type="PANTHER" id="PTHR43245">
    <property type="entry name" value="BIFUNCTIONAL POLYMYXIN RESISTANCE PROTEIN ARNA"/>
    <property type="match status" value="1"/>
</dbReference>
<evidence type="ECO:0000313" key="2">
    <source>
        <dbReference type="EMBL" id="MFD1520257.1"/>
    </source>
</evidence>
<protein>
    <submittedName>
        <fullName evidence="2">NAD-dependent epimerase/dehydratase family protein</fullName>
    </submittedName>
</protein>
<organism evidence="2 3">
    <name type="scientific">Pseudonocardia yunnanensis</name>
    <dbReference type="NCBI Taxonomy" id="58107"/>
    <lineage>
        <taxon>Bacteria</taxon>
        <taxon>Bacillati</taxon>
        <taxon>Actinomycetota</taxon>
        <taxon>Actinomycetes</taxon>
        <taxon>Pseudonocardiales</taxon>
        <taxon>Pseudonocardiaceae</taxon>
        <taxon>Pseudonocardia</taxon>
    </lineage>
</organism>
<dbReference type="SUPFAM" id="SSF51735">
    <property type="entry name" value="NAD(P)-binding Rossmann-fold domains"/>
    <property type="match status" value="1"/>
</dbReference>
<dbReference type="Gene3D" id="3.40.50.720">
    <property type="entry name" value="NAD(P)-binding Rossmann-like Domain"/>
    <property type="match status" value="1"/>
</dbReference>
<dbReference type="RefSeq" id="WP_344727512.1">
    <property type="nucleotide sequence ID" value="NZ_BAAAUS010000043.1"/>
</dbReference>
<name>A0ABW4EZ39_9PSEU</name>
<dbReference type="Proteomes" id="UP001597114">
    <property type="component" value="Unassembled WGS sequence"/>
</dbReference>